<name>A0A6B8KLQ1_9HYPH</name>
<evidence type="ECO:0000256" key="7">
    <source>
        <dbReference type="PIRSR" id="PIRSR604808-2"/>
    </source>
</evidence>
<keyword evidence="3 7" id="KW-0479">Metal-binding</keyword>
<keyword evidence="4 10" id="KW-0378">Hydrolase</keyword>
<reference evidence="10 11" key="1">
    <citation type="submission" date="2019-11" db="EMBL/GenBank/DDBJ databases">
        <title>The genome sequence of Methylocystis heyeri.</title>
        <authorList>
            <person name="Oshkin I.Y."/>
            <person name="Miroshnikov K."/>
            <person name="Dedysh S.N."/>
        </authorList>
    </citation>
    <scope>NUCLEOTIDE SEQUENCE [LARGE SCALE GENOMIC DNA]</scope>
    <source>
        <strain evidence="10 11">H2</strain>
    </source>
</reference>
<feature type="binding site" evidence="7">
    <location>
        <position position="7"/>
    </location>
    <ligand>
        <name>Mg(2+)</name>
        <dbReference type="ChEBI" id="CHEBI:18420"/>
        <label>1</label>
    </ligand>
</feature>
<feature type="binding site" evidence="7">
    <location>
        <position position="251"/>
    </location>
    <ligand>
        <name>Mg(2+)</name>
        <dbReference type="ChEBI" id="CHEBI:18420"/>
        <label>1</label>
    </ligand>
</feature>
<evidence type="ECO:0000256" key="6">
    <source>
        <dbReference type="PIRSR" id="PIRSR604808-1"/>
    </source>
</evidence>
<evidence type="ECO:0000259" key="9">
    <source>
        <dbReference type="Pfam" id="PF03372"/>
    </source>
</evidence>
<proteinExistence type="inferred from homology"/>
<sequence>MRIASWNVNSVRQRLPHLLAYLKDAAPDVLCLQELKCENGAFPRQEVEDAGYNVAILGQKTFNGVALLSKAPLEDIRTGLPGFEDVQSRYIEAAVADSAGGLYRIASIYLPNGNPVGSDKYPYKLAFMSALAAHAAELLAAEERVVLAGDYNVIPAAADVYDPEGWKGDALFLPQTRAKFRTLLNLGYVDALRAVTDARQQYTFWDYQAGAWQKNCGLRIDHLLLSPQAADRLGSVAIDKSLRAGDKPSDHTPIRADFA</sequence>
<dbReference type="GO" id="GO:0008311">
    <property type="term" value="F:double-stranded DNA 3'-5' DNA exonuclease activity"/>
    <property type="evidence" value="ECO:0007669"/>
    <property type="project" value="UniProtKB-EC"/>
</dbReference>
<feature type="active site" description="Proton acceptor" evidence="6">
    <location>
        <position position="251"/>
    </location>
</feature>
<feature type="site" description="Important for catalytic activity" evidence="8">
    <location>
        <position position="221"/>
    </location>
</feature>
<dbReference type="OrthoDB" id="9803914at2"/>
<dbReference type="NCBIfam" id="TIGR00195">
    <property type="entry name" value="exoDNase_III"/>
    <property type="match status" value="1"/>
</dbReference>
<dbReference type="EMBL" id="CP046052">
    <property type="protein sequence ID" value="QGM47850.1"/>
    <property type="molecule type" value="Genomic_DNA"/>
</dbReference>
<dbReference type="Pfam" id="PF03372">
    <property type="entry name" value="Exo_endo_phos"/>
    <property type="match status" value="1"/>
</dbReference>
<comment type="cofactor">
    <cofactor evidence="7">
        <name>Mg(2+)</name>
        <dbReference type="ChEBI" id="CHEBI:18420"/>
    </cofactor>
    <cofactor evidence="7">
        <name>Mn(2+)</name>
        <dbReference type="ChEBI" id="CHEBI:29035"/>
    </cofactor>
    <text evidence="7">Probably binds two magnesium or manganese ions per subunit.</text>
</comment>
<feature type="site" description="Interaction with DNA substrate" evidence="8">
    <location>
        <position position="251"/>
    </location>
</feature>
<dbReference type="KEGG" id="mhey:H2LOC_020420"/>
<feature type="site" description="Transition state stabilizer" evidence="8">
    <location>
        <position position="152"/>
    </location>
</feature>
<evidence type="ECO:0000256" key="1">
    <source>
        <dbReference type="ARBA" id="ARBA00001936"/>
    </source>
</evidence>
<evidence type="ECO:0000256" key="3">
    <source>
        <dbReference type="ARBA" id="ARBA00022723"/>
    </source>
</evidence>
<dbReference type="SUPFAM" id="SSF56219">
    <property type="entry name" value="DNase I-like"/>
    <property type="match status" value="1"/>
</dbReference>
<dbReference type="PROSITE" id="PS00728">
    <property type="entry name" value="AP_NUCLEASE_F1_3"/>
    <property type="match status" value="1"/>
</dbReference>
<dbReference type="InterPro" id="IPR020848">
    <property type="entry name" value="AP_endonuclease_F1_CS"/>
</dbReference>
<comment type="cofactor">
    <cofactor evidence="1">
        <name>Mn(2+)</name>
        <dbReference type="ChEBI" id="CHEBI:29035"/>
    </cofactor>
</comment>
<dbReference type="RefSeq" id="WP_136494498.1">
    <property type="nucleotide sequence ID" value="NZ_CP046052.1"/>
</dbReference>
<feature type="binding site" evidence="7">
    <location>
        <position position="150"/>
    </location>
    <ligand>
        <name>Mg(2+)</name>
        <dbReference type="ChEBI" id="CHEBI:18420"/>
        <label>1</label>
    </ligand>
</feature>
<dbReference type="PROSITE" id="PS00726">
    <property type="entry name" value="AP_NUCLEASE_F1_1"/>
    <property type="match status" value="1"/>
</dbReference>
<feature type="binding site" evidence="7">
    <location>
        <position position="152"/>
    </location>
    <ligand>
        <name>Mg(2+)</name>
        <dbReference type="ChEBI" id="CHEBI:18420"/>
        <label>1</label>
    </ligand>
</feature>
<dbReference type="CDD" id="cd09086">
    <property type="entry name" value="ExoIII-like_AP-endo"/>
    <property type="match status" value="1"/>
</dbReference>
<dbReference type="GO" id="GO:0003677">
    <property type="term" value="F:DNA binding"/>
    <property type="evidence" value="ECO:0007669"/>
    <property type="project" value="InterPro"/>
</dbReference>
<accession>A0A6B8KLQ1</accession>
<dbReference type="InterPro" id="IPR004808">
    <property type="entry name" value="AP_endonuc_1"/>
</dbReference>
<dbReference type="NCBIfam" id="TIGR00633">
    <property type="entry name" value="xth"/>
    <property type="match status" value="1"/>
</dbReference>
<keyword evidence="5 7" id="KW-0460">Magnesium</keyword>
<evidence type="ECO:0000256" key="4">
    <source>
        <dbReference type="ARBA" id="ARBA00022801"/>
    </source>
</evidence>
<dbReference type="InterPro" id="IPR037493">
    <property type="entry name" value="ExoIII-like"/>
</dbReference>
<dbReference type="InterPro" id="IPR005135">
    <property type="entry name" value="Endo/exonuclease/phosphatase"/>
</dbReference>
<dbReference type="EC" id="3.1.11.2" evidence="10"/>
<evidence type="ECO:0000256" key="2">
    <source>
        <dbReference type="ARBA" id="ARBA00007092"/>
    </source>
</evidence>
<feature type="binding site" evidence="7">
    <location>
        <position position="250"/>
    </location>
    <ligand>
        <name>Mg(2+)</name>
        <dbReference type="ChEBI" id="CHEBI:18420"/>
        <label>1</label>
    </ligand>
</feature>
<evidence type="ECO:0000313" key="10">
    <source>
        <dbReference type="EMBL" id="QGM47850.1"/>
    </source>
</evidence>
<organism evidence="10 11">
    <name type="scientific">Methylocystis heyeri</name>
    <dbReference type="NCBI Taxonomy" id="391905"/>
    <lineage>
        <taxon>Bacteria</taxon>
        <taxon>Pseudomonadati</taxon>
        <taxon>Pseudomonadota</taxon>
        <taxon>Alphaproteobacteria</taxon>
        <taxon>Hyphomicrobiales</taxon>
        <taxon>Methylocystaceae</taxon>
        <taxon>Methylocystis</taxon>
    </lineage>
</organism>
<dbReference type="AlphaFoldDB" id="A0A6B8KLQ1"/>
<gene>
    <name evidence="10" type="primary">xth</name>
    <name evidence="10" type="ORF">H2LOC_020420</name>
</gene>
<dbReference type="InterPro" id="IPR036691">
    <property type="entry name" value="Endo/exonu/phosph_ase_sf"/>
</dbReference>
<dbReference type="GO" id="GO:0006281">
    <property type="term" value="P:DNA repair"/>
    <property type="evidence" value="ECO:0007669"/>
    <property type="project" value="InterPro"/>
</dbReference>
<dbReference type="PANTHER" id="PTHR43250">
    <property type="entry name" value="EXODEOXYRIBONUCLEASE III"/>
    <property type="match status" value="1"/>
</dbReference>
<feature type="active site" evidence="6">
    <location>
        <position position="109"/>
    </location>
</feature>
<keyword evidence="11" id="KW-1185">Reference proteome</keyword>
<feature type="binding site" evidence="7">
    <location>
        <position position="34"/>
    </location>
    <ligand>
        <name>Mg(2+)</name>
        <dbReference type="ChEBI" id="CHEBI:18420"/>
        <label>1</label>
    </ligand>
</feature>
<dbReference type="GO" id="GO:0004519">
    <property type="term" value="F:endonuclease activity"/>
    <property type="evidence" value="ECO:0007669"/>
    <property type="project" value="InterPro"/>
</dbReference>
<dbReference type="InterPro" id="IPR020847">
    <property type="entry name" value="AP_endonuclease_F1_BS"/>
</dbReference>
<evidence type="ECO:0000256" key="8">
    <source>
        <dbReference type="PIRSR" id="PIRSR604808-3"/>
    </source>
</evidence>
<keyword evidence="7" id="KW-0464">Manganese</keyword>
<protein>
    <submittedName>
        <fullName evidence="10">Exodeoxyribonuclease III</fullName>
        <ecNumber evidence="10">3.1.11.2</ecNumber>
    </submittedName>
</protein>
<feature type="domain" description="Endonuclease/exonuclease/phosphatase" evidence="9">
    <location>
        <begin position="4"/>
        <end position="251"/>
    </location>
</feature>
<dbReference type="Proteomes" id="UP000309061">
    <property type="component" value="Chromosome"/>
</dbReference>
<dbReference type="PROSITE" id="PS51435">
    <property type="entry name" value="AP_NUCLEASE_F1_4"/>
    <property type="match status" value="1"/>
</dbReference>
<dbReference type="PANTHER" id="PTHR43250:SF2">
    <property type="entry name" value="EXODEOXYRIBONUCLEASE III"/>
    <property type="match status" value="1"/>
</dbReference>
<evidence type="ECO:0000256" key="5">
    <source>
        <dbReference type="ARBA" id="ARBA00022842"/>
    </source>
</evidence>
<feature type="active site" description="Proton donor/acceptor" evidence="6">
    <location>
        <position position="150"/>
    </location>
</feature>
<comment type="similarity">
    <text evidence="2">Belongs to the DNA repair enzymes AP/ExoA family.</text>
</comment>
<evidence type="ECO:0000313" key="11">
    <source>
        <dbReference type="Proteomes" id="UP000309061"/>
    </source>
</evidence>
<dbReference type="Gene3D" id="3.60.10.10">
    <property type="entry name" value="Endonuclease/exonuclease/phosphatase"/>
    <property type="match status" value="1"/>
</dbReference>
<dbReference type="GO" id="GO:0046872">
    <property type="term" value="F:metal ion binding"/>
    <property type="evidence" value="ECO:0007669"/>
    <property type="project" value="UniProtKB-KW"/>
</dbReference>